<evidence type="ECO:0000313" key="3">
    <source>
        <dbReference type="Proteomes" id="UP001281410"/>
    </source>
</evidence>
<feature type="domain" description="RNase H type-1" evidence="1">
    <location>
        <begin position="1"/>
        <end position="126"/>
    </location>
</feature>
<organism evidence="2 3">
    <name type="scientific">Dipteronia sinensis</name>
    <dbReference type="NCBI Taxonomy" id="43782"/>
    <lineage>
        <taxon>Eukaryota</taxon>
        <taxon>Viridiplantae</taxon>
        <taxon>Streptophyta</taxon>
        <taxon>Embryophyta</taxon>
        <taxon>Tracheophyta</taxon>
        <taxon>Spermatophyta</taxon>
        <taxon>Magnoliopsida</taxon>
        <taxon>eudicotyledons</taxon>
        <taxon>Gunneridae</taxon>
        <taxon>Pentapetalae</taxon>
        <taxon>rosids</taxon>
        <taxon>malvids</taxon>
        <taxon>Sapindales</taxon>
        <taxon>Sapindaceae</taxon>
        <taxon>Hippocastanoideae</taxon>
        <taxon>Acereae</taxon>
        <taxon>Dipteronia</taxon>
    </lineage>
</organism>
<dbReference type="PROSITE" id="PS50879">
    <property type="entry name" value="RNASE_H_1"/>
    <property type="match status" value="1"/>
</dbReference>
<sequence>MDGSSRGNPGAVGIGGVLRDNSGKVLRMFSEFVGILSSNSAELLAIHRSDSLCANSTFFYGKDLDFVSDSKVVDPWINSEGLGSLNHVQLIYDIWVCLNSLRNGWVIFNTRSSNSFADQLVKKGSGHEGNVLFRDFQ</sequence>
<reference evidence="2" key="1">
    <citation type="journal article" date="2023" name="Plant J.">
        <title>Genome sequences and population genomics provide insights into the demographic history, inbreeding, and mutation load of two 'living fossil' tree species of Dipteronia.</title>
        <authorList>
            <person name="Feng Y."/>
            <person name="Comes H.P."/>
            <person name="Chen J."/>
            <person name="Zhu S."/>
            <person name="Lu R."/>
            <person name="Zhang X."/>
            <person name="Li P."/>
            <person name="Qiu J."/>
            <person name="Olsen K.M."/>
            <person name="Qiu Y."/>
        </authorList>
    </citation>
    <scope>NUCLEOTIDE SEQUENCE</scope>
    <source>
        <strain evidence="2">NBL</strain>
    </source>
</reference>
<dbReference type="CDD" id="cd06222">
    <property type="entry name" value="RNase_H_like"/>
    <property type="match status" value="1"/>
</dbReference>
<dbReference type="InterPro" id="IPR044730">
    <property type="entry name" value="RNase_H-like_dom_plant"/>
</dbReference>
<accession>A0AAE0EAC9</accession>
<protein>
    <recommendedName>
        <fullName evidence="1">RNase H type-1 domain-containing protein</fullName>
    </recommendedName>
</protein>
<dbReference type="InterPro" id="IPR053151">
    <property type="entry name" value="RNase_H-like"/>
</dbReference>
<name>A0AAE0EAC9_9ROSI</name>
<dbReference type="Gene3D" id="3.30.420.10">
    <property type="entry name" value="Ribonuclease H-like superfamily/Ribonuclease H"/>
    <property type="match status" value="1"/>
</dbReference>
<dbReference type="EMBL" id="JANJYJ010000004">
    <property type="protein sequence ID" value="KAK3221063.1"/>
    <property type="molecule type" value="Genomic_DNA"/>
</dbReference>
<dbReference type="InterPro" id="IPR012337">
    <property type="entry name" value="RNaseH-like_sf"/>
</dbReference>
<dbReference type="InterPro" id="IPR036397">
    <property type="entry name" value="RNaseH_sf"/>
</dbReference>
<dbReference type="PANTHER" id="PTHR47723">
    <property type="entry name" value="OS05G0353850 PROTEIN"/>
    <property type="match status" value="1"/>
</dbReference>
<dbReference type="AlphaFoldDB" id="A0AAE0EAC9"/>
<dbReference type="Proteomes" id="UP001281410">
    <property type="component" value="Unassembled WGS sequence"/>
</dbReference>
<proteinExistence type="predicted"/>
<dbReference type="GO" id="GO:0004523">
    <property type="term" value="F:RNA-DNA hybrid ribonuclease activity"/>
    <property type="evidence" value="ECO:0007669"/>
    <property type="project" value="InterPro"/>
</dbReference>
<dbReference type="GO" id="GO:0003676">
    <property type="term" value="F:nucleic acid binding"/>
    <property type="evidence" value="ECO:0007669"/>
    <property type="project" value="InterPro"/>
</dbReference>
<evidence type="ECO:0000313" key="2">
    <source>
        <dbReference type="EMBL" id="KAK3221063.1"/>
    </source>
</evidence>
<comment type="caution">
    <text evidence="2">The sequence shown here is derived from an EMBL/GenBank/DDBJ whole genome shotgun (WGS) entry which is preliminary data.</text>
</comment>
<gene>
    <name evidence="2" type="ORF">Dsin_015033</name>
</gene>
<keyword evidence="3" id="KW-1185">Reference proteome</keyword>
<dbReference type="SUPFAM" id="SSF53098">
    <property type="entry name" value="Ribonuclease H-like"/>
    <property type="match status" value="1"/>
</dbReference>
<dbReference type="PANTHER" id="PTHR47723:SF22">
    <property type="entry name" value="RNASE H TYPE-1 DOMAIN-CONTAINING PROTEIN"/>
    <property type="match status" value="1"/>
</dbReference>
<dbReference type="InterPro" id="IPR002156">
    <property type="entry name" value="RNaseH_domain"/>
</dbReference>
<evidence type="ECO:0000259" key="1">
    <source>
        <dbReference type="PROSITE" id="PS50879"/>
    </source>
</evidence>
<dbReference type="Pfam" id="PF13456">
    <property type="entry name" value="RVT_3"/>
    <property type="match status" value="1"/>
</dbReference>